<sequence length="136" mass="14346">MEKANASAIVAAFLAAIVASHARRWLEVTTAGIAGRKAAETHPEEFANADDEAPTLAINARFGLNGLKAEHNGREPHGSNVRLGPGGSLNKAGNSRFQVFAAHSILNLAWQVVQVWSMRWNACSAGIAKSACSVLT</sequence>
<evidence type="ECO:0000313" key="2">
    <source>
        <dbReference type="Proteomes" id="UP000001936"/>
    </source>
</evidence>
<protein>
    <submittedName>
        <fullName evidence="1">Uncharacterized protein</fullName>
    </submittedName>
</protein>
<dbReference type="EMBL" id="CP000133">
    <property type="protein sequence ID" value="ABC91287.1"/>
    <property type="molecule type" value="Genomic_DNA"/>
</dbReference>
<proteinExistence type="predicted"/>
<keyword evidence="2" id="KW-1185">Reference proteome</keyword>
<reference evidence="1 2" key="1">
    <citation type="journal article" date="2006" name="Proc. Natl. Acad. Sci. U.S.A.">
        <title>The partitioned Rhizobium etli genome: genetic and metabolic redundancy in seven interacting replicons.</title>
        <authorList>
            <person name="Gonzalez V."/>
            <person name="Santamaria R.I."/>
            <person name="Bustos P."/>
            <person name="Hernandez-Gonzalez I."/>
            <person name="Medrano-Soto A."/>
            <person name="Moreno-Hagelsieb G."/>
            <person name="Janga S.C."/>
            <person name="Ramirez M.A."/>
            <person name="Jimenez-Jacinto V."/>
            <person name="Collado-Vides J."/>
            <person name="Davila G."/>
        </authorList>
    </citation>
    <scope>NUCLEOTIDE SEQUENCE [LARGE SCALE GENOMIC DNA]</scope>
    <source>
        <strain evidence="2">ATCC 51251 / DSM 11541 / JCM 21823 / NBRC 15573 / CFN 42</strain>
    </source>
</reference>
<dbReference type="KEGG" id="ret:RHE_CH02510"/>
<accession>Q2K799</accession>
<dbReference type="Proteomes" id="UP000001936">
    <property type="component" value="Chromosome"/>
</dbReference>
<name>Q2K799_RHIEC</name>
<organism evidence="1 2">
    <name type="scientific">Rhizobium etli (strain ATCC 51251 / DSM 11541 / JCM 21823 / NBRC 15573 / CFN 42)</name>
    <dbReference type="NCBI Taxonomy" id="347834"/>
    <lineage>
        <taxon>Bacteria</taxon>
        <taxon>Pseudomonadati</taxon>
        <taxon>Pseudomonadota</taxon>
        <taxon>Alphaproteobacteria</taxon>
        <taxon>Hyphomicrobiales</taxon>
        <taxon>Rhizobiaceae</taxon>
        <taxon>Rhizobium/Agrobacterium group</taxon>
        <taxon>Rhizobium</taxon>
    </lineage>
</organism>
<evidence type="ECO:0000313" key="1">
    <source>
        <dbReference type="EMBL" id="ABC91287.1"/>
    </source>
</evidence>
<dbReference type="AlphaFoldDB" id="Q2K799"/>
<gene>
    <name evidence="1" type="ordered locus">RHE_CH02510</name>
</gene>
<dbReference type="HOGENOM" id="CLU_1873752_0_0_5"/>